<gene>
    <name evidence="3" type="ORF">LKD81_16360</name>
</gene>
<protein>
    <submittedName>
        <fullName evidence="3">Uncharacterized protein</fullName>
    </submittedName>
</protein>
<dbReference type="PROSITE" id="PS51257">
    <property type="entry name" value="PROKAR_LIPOPROTEIN"/>
    <property type="match status" value="1"/>
</dbReference>
<dbReference type="AlphaFoldDB" id="A0AAE3EDS7"/>
<dbReference type="EMBL" id="JAJEQR010000074">
    <property type="protein sequence ID" value="MCC2232545.1"/>
    <property type="molecule type" value="Genomic_DNA"/>
</dbReference>
<name>A0AAE3EDS7_9FIRM</name>
<accession>A0AAE3EDS7</accession>
<dbReference type="Proteomes" id="UP001198182">
    <property type="component" value="Unassembled WGS sequence"/>
</dbReference>
<comment type="caution">
    <text evidence="3">The sequence shown here is derived from an EMBL/GenBank/DDBJ whole genome shotgun (WGS) entry which is preliminary data.</text>
</comment>
<dbReference type="RefSeq" id="WP_308454950.1">
    <property type="nucleotide sequence ID" value="NZ_JAJEQR010000074.1"/>
</dbReference>
<feature type="region of interest" description="Disordered" evidence="1">
    <location>
        <begin position="140"/>
        <end position="165"/>
    </location>
</feature>
<evidence type="ECO:0000256" key="2">
    <source>
        <dbReference type="SAM" id="SignalP"/>
    </source>
</evidence>
<evidence type="ECO:0000313" key="4">
    <source>
        <dbReference type="Proteomes" id="UP001198182"/>
    </source>
</evidence>
<keyword evidence="2" id="KW-0732">Signal</keyword>
<sequence length="165" mass="18004">MKNKWSCLFLAGFLAVGIVFTGCSNQTSGGSTTAAAQESGTTAASATTESVSAVTTSAAVETSVSVSETVVGNDQLEVQLLGYVSEHGDWEPDKIHNFHHEEDHDTHYHCSFDYGNCQYECYVDTSSGEVTDCHHIDEEEGRHHAESEHESAHSHESHHSEHHDE</sequence>
<proteinExistence type="predicted"/>
<evidence type="ECO:0000313" key="3">
    <source>
        <dbReference type="EMBL" id="MCC2232545.1"/>
    </source>
</evidence>
<organism evidence="3 4">
    <name type="scientific">Hominifimenecus microfluidus</name>
    <dbReference type="NCBI Taxonomy" id="2885348"/>
    <lineage>
        <taxon>Bacteria</taxon>
        <taxon>Bacillati</taxon>
        <taxon>Bacillota</taxon>
        <taxon>Clostridia</taxon>
        <taxon>Lachnospirales</taxon>
        <taxon>Lachnospiraceae</taxon>
        <taxon>Hominifimenecus</taxon>
    </lineage>
</organism>
<reference evidence="3" key="1">
    <citation type="submission" date="2021-10" db="EMBL/GenBank/DDBJ databases">
        <title>Anaerobic single-cell dispensing facilitates the cultivation of human gut bacteria.</title>
        <authorList>
            <person name="Afrizal A."/>
        </authorList>
    </citation>
    <scope>NUCLEOTIDE SEQUENCE</scope>
    <source>
        <strain evidence="3">CLA-AA-H215</strain>
    </source>
</reference>
<feature type="chain" id="PRO_5041994929" evidence="2">
    <location>
        <begin position="22"/>
        <end position="165"/>
    </location>
</feature>
<evidence type="ECO:0000256" key="1">
    <source>
        <dbReference type="SAM" id="MobiDB-lite"/>
    </source>
</evidence>
<keyword evidence="4" id="KW-1185">Reference proteome</keyword>
<feature type="signal peptide" evidence="2">
    <location>
        <begin position="1"/>
        <end position="21"/>
    </location>
</feature>